<keyword evidence="4" id="KW-0808">Transferase</keyword>
<evidence type="ECO:0000256" key="9">
    <source>
        <dbReference type="SAM" id="Phobius"/>
    </source>
</evidence>
<keyword evidence="13" id="KW-1185">Reference proteome</keyword>
<dbReference type="SUPFAM" id="SSF55874">
    <property type="entry name" value="ATPase domain of HSP90 chaperone/DNA topoisomerase II/histidine kinase"/>
    <property type="match status" value="1"/>
</dbReference>
<keyword evidence="9" id="KW-1133">Transmembrane helix</keyword>
<evidence type="ECO:0000259" key="11">
    <source>
        <dbReference type="Pfam" id="PF07730"/>
    </source>
</evidence>
<dbReference type="InterPro" id="IPR011712">
    <property type="entry name" value="Sig_transdc_His_kin_sub3_dim/P"/>
</dbReference>
<dbReference type="GO" id="GO:0005524">
    <property type="term" value="F:ATP binding"/>
    <property type="evidence" value="ECO:0007669"/>
    <property type="project" value="UniProtKB-KW"/>
</dbReference>
<accession>A0A1M6AJG3</accession>
<keyword evidence="6 12" id="KW-0418">Kinase</keyword>
<evidence type="ECO:0000256" key="3">
    <source>
        <dbReference type="ARBA" id="ARBA00022553"/>
    </source>
</evidence>
<evidence type="ECO:0000313" key="13">
    <source>
        <dbReference type="Proteomes" id="UP000184452"/>
    </source>
</evidence>
<evidence type="ECO:0000256" key="6">
    <source>
        <dbReference type="ARBA" id="ARBA00022777"/>
    </source>
</evidence>
<evidence type="ECO:0000256" key="5">
    <source>
        <dbReference type="ARBA" id="ARBA00022741"/>
    </source>
</evidence>
<dbReference type="Gene3D" id="3.30.565.10">
    <property type="entry name" value="Histidine kinase-like ATPase, C-terminal domain"/>
    <property type="match status" value="1"/>
</dbReference>
<protein>
    <recommendedName>
        <fullName evidence="2">histidine kinase</fullName>
        <ecNumber evidence="2">2.7.13.3</ecNumber>
    </recommendedName>
</protein>
<keyword evidence="9" id="KW-0812">Transmembrane</keyword>
<dbReference type="Proteomes" id="UP000184452">
    <property type="component" value="Unassembled WGS sequence"/>
</dbReference>
<feature type="signal peptide" evidence="10">
    <location>
        <begin position="1"/>
        <end position="29"/>
    </location>
</feature>
<dbReference type="GO" id="GO:0016020">
    <property type="term" value="C:membrane"/>
    <property type="evidence" value="ECO:0007669"/>
    <property type="project" value="InterPro"/>
</dbReference>
<evidence type="ECO:0000256" key="8">
    <source>
        <dbReference type="ARBA" id="ARBA00023012"/>
    </source>
</evidence>
<comment type="catalytic activity">
    <reaction evidence="1">
        <text>ATP + protein L-histidine = ADP + protein N-phospho-L-histidine.</text>
        <dbReference type="EC" id="2.7.13.3"/>
    </reaction>
</comment>
<evidence type="ECO:0000313" key="12">
    <source>
        <dbReference type="EMBL" id="SHI36561.1"/>
    </source>
</evidence>
<evidence type="ECO:0000256" key="7">
    <source>
        <dbReference type="ARBA" id="ARBA00022840"/>
    </source>
</evidence>
<dbReference type="Pfam" id="PF07730">
    <property type="entry name" value="HisKA_3"/>
    <property type="match status" value="1"/>
</dbReference>
<proteinExistence type="predicted"/>
<keyword evidence="8" id="KW-0902">Two-component regulatory system</keyword>
<feature type="transmembrane region" description="Helical" evidence="9">
    <location>
        <begin position="153"/>
        <end position="174"/>
    </location>
</feature>
<dbReference type="InterPro" id="IPR050482">
    <property type="entry name" value="Sensor_HK_TwoCompSys"/>
</dbReference>
<dbReference type="GO" id="GO:0046983">
    <property type="term" value="F:protein dimerization activity"/>
    <property type="evidence" value="ECO:0007669"/>
    <property type="project" value="InterPro"/>
</dbReference>
<keyword evidence="7" id="KW-0067">ATP-binding</keyword>
<keyword evidence="9" id="KW-0472">Membrane</keyword>
<name>A0A1M6AJG3_9ACTN</name>
<dbReference type="RefSeq" id="WP_073373650.1">
    <property type="nucleotide sequence ID" value="NZ_FQZK01000001.1"/>
</dbReference>
<evidence type="ECO:0000256" key="4">
    <source>
        <dbReference type="ARBA" id="ARBA00022679"/>
    </source>
</evidence>
<keyword evidence="5" id="KW-0547">Nucleotide-binding</keyword>
<dbReference type="PANTHER" id="PTHR24421">
    <property type="entry name" value="NITRATE/NITRITE SENSOR PROTEIN NARX-RELATED"/>
    <property type="match status" value="1"/>
</dbReference>
<dbReference type="EC" id="2.7.13.3" evidence="2"/>
<gene>
    <name evidence="12" type="ORF">SAMN05421803_1017</name>
</gene>
<dbReference type="InterPro" id="IPR036890">
    <property type="entry name" value="HATPase_C_sf"/>
</dbReference>
<evidence type="ECO:0000256" key="10">
    <source>
        <dbReference type="SAM" id="SignalP"/>
    </source>
</evidence>
<keyword evidence="3" id="KW-0597">Phosphoprotein</keyword>
<dbReference type="STRING" id="758803.SAMN05421803_1017"/>
<dbReference type="Gene3D" id="1.20.5.1930">
    <property type="match status" value="1"/>
</dbReference>
<feature type="domain" description="Signal transduction histidine kinase subgroup 3 dimerisation and phosphoacceptor" evidence="11">
    <location>
        <begin position="196"/>
        <end position="260"/>
    </location>
</feature>
<dbReference type="EMBL" id="FQZK01000001">
    <property type="protein sequence ID" value="SHI36561.1"/>
    <property type="molecule type" value="Genomic_DNA"/>
</dbReference>
<keyword evidence="10" id="KW-0732">Signal</keyword>
<dbReference type="AlphaFoldDB" id="A0A1M6AJG3"/>
<sequence length="397" mass="40533">MRRVRAVAVDAVLGSVLGAAAVVAVRAQAAWQGSGGPWRGGQGPPWAGGAGPEWGQVPPGVWAGVALLVAAVAVRRVRPPAALVAAGAGAAVFLLGGGSLSPVVVVMGALVVFSAAARMEPVRFLCWALPPVVGAGVLSRAGEPWWGLADGSVWAAVAVAVGVMAPWAGGGVFVRARREGRRREREAEVARHRYEERLRIAREVHDLVGHSLSVISMQAGVALHVVDRRPEQAAVALSAIRDSSRSALEELRRTLAVFRGEEGAALEPVAGLDRLEGVVREMGRAGLVVRVERSGREVALPGAVDHALLRIAQEGLTNVLRHAGAGAAARVEVVFGAGLVRLAVSDTGAGPGAGWREGAGIAGMRERAAGVGGELEAGPGAGGGFVVEVRVPVEGGV</sequence>
<dbReference type="CDD" id="cd16917">
    <property type="entry name" value="HATPase_UhpB-NarQ-NarX-like"/>
    <property type="match status" value="1"/>
</dbReference>
<feature type="transmembrane region" description="Helical" evidence="9">
    <location>
        <begin position="81"/>
        <end position="113"/>
    </location>
</feature>
<evidence type="ECO:0000256" key="2">
    <source>
        <dbReference type="ARBA" id="ARBA00012438"/>
    </source>
</evidence>
<feature type="chain" id="PRO_5012341611" description="histidine kinase" evidence="10">
    <location>
        <begin position="30"/>
        <end position="397"/>
    </location>
</feature>
<organism evidence="12 13">
    <name type="scientific">Nocardiopsis flavescens</name>
    <dbReference type="NCBI Taxonomy" id="758803"/>
    <lineage>
        <taxon>Bacteria</taxon>
        <taxon>Bacillati</taxon>
        <taxon>Actinomycetota</taxon>
        <taxon>Actinomycetes</taxon>
        <taxon>Streptosporangiales</taxon>
        <taxon>Nocardiopsidaceae</taxon>
        <taxon>Nocardiopsis</taxon>
    </lineage>
</organism>
<reference evidence="12 13" key="1">
    <citation type="submission" date="2016-11" db="EMBL/GenBank/DDBJ databases">
        <authorList>
            <person name="Jaros S."/>
            <person name="Januszkiewicz K."/>
            <person name="Wedrychowicz H."/>
        </authorList>
    </citation>
    <scope>NUCLEOTIDE SEQUENCE [LARGE SCALE GENOMIC DNA]</scope>
    <source>
        <strain evidence="12 13">CGMCC 4.5723</strain>
    </source>
</reference>
<dbReference type="GO" id="GO:0000155">
    <property type="term" value="F:phosphorelay sensor kinase activity"/>
    <property type="evidence" value="ECO:0007669"/>
    <property type="project" value="InterPro"/>
</dbReference>
<dbReference type="PANTHER" id="PTHR24421:SF10">
    <property type="entry name" value="NITRATE_NITRITE SENSOR PROTEIN NARQ"/>
    <property type="match status" value="1"/>
</dbReference>
<evidence type="ECO:0000256" key="1">
    <source>
        <dbReference type="ARBA" id="ARBA00000085"/>
    </source>
</evidence>